<feature type="region of interest" description="Disordered" evidence="1">
    <location>
        <begin position="1"/>
        <end position="22"/>
    </location>
</feature>
<proteinExistence type="predicted"/>
<dbReference type="OrthoDB" id="4733706at2759"/>
<keyword evidence="2" id="KW-0472">Membrane</keyword>
<protein>
    <submittedName>
        <fullName evidence="3">Uncharacterized protein</fullName>
    </submittedName>
</protein>
<keyword evidence="2" id="KW-1133">Transmembrane helix</keyword>
<accession>A0A1V8T7M9</accession>
<dbReference type="InParanoid" id="A0A1V8T7M9"/>
<dbReference type="Proteomes" id="UP000192596">
    <property type="component" value="Unassembled WGS sequence"/>
</dbReference>
<evidence type="ECO:0000313" key="4">
    <source>
        <dbReference type="Proteomes" id="UP000192596"/>
    </source>
</evidence>
<organism evidence="3 4">
    <name type="scientific">Cryoendolithus antarcticus</name>
    <dbReference type="NCBI Taxonomy" id="1507870"/>
    <lineage>
        <taxon>Eukaryota</taxon>
        <taxon>Fungi</taxon>
        <taxon>Dikarya</taxon>
        <taxon>Ascomycota</taxon>
        <taxon>Pezizomycotina</taxon>
        <taxon>Dothideomycetes</taxon>
        <taxon>Dothideomycetidae</taxon>
        <taxon>Cladosporiales</taxon>
        <taxon>Cladosporiaceae</taxon>
        <taxon>Cryoendolithus</taxon>
    </lineage>
</organism>
<evidence type="ECO:0000256" key="1">
    <source>
        <dbReference type="SAM" id="MobiDB-lite"/>
    </source>
</evidence>
<evidence type="ECO:0000313" key="3">
    <source>
        <dbReference type="EMBL" id="OQO07413.1"/>
    </source>
</evidence>
<gene>
    <name evidence="3" type="ORF">B0A48_07110</name>
</gene>
<dbReference type="EMBL" id="NAJO01000014">
    <property type="protein sequence ID" value="OQO07413.1"/>
    <property type="molecule type" value="Genomic_DNA"/>
</dbReference>
<sequence>MLHGLASAGVPSPHMAMRSPSPVPVEAYSPDAHLALRHAALGSHLQKRDQVYKGNVTLDQTFNDLTLISFQAKAGNDTTGRPSIQVTVTCEECYISGLVTAELTIDGDLDISQLVNQTLREIEGDIKEITDSFSNQTEAWLKTEVINFFDGDWKNLALPTYNGTLELPTLTPLPNTSLKFGFGGIELFLQLKTSLSQLKYQLPIVPKTAVPGFGLVVAGQDFGLYINMDLIITAGAEIDITSGVHLKIAEGAELHVDLFGSNVSKIIFNGGDFEFLPITVHTTAGSTLNATLRIGVAAGVVDNAWGTTPDWEASALHLPVFKGGIEAGVFADVAEFVLRMTETPDDPDCQLQIDQEFAFAFGASAGASVTFSTYGIGPTGTIAVPFFSTTLASECLQHRTASATPAVTSSATLAKRQDTGLSTATMLTTYTNVVCAASVTGVCPASLQSTNKAISTLSTLLPSGATATWPGVQIGSVITSAFGSNVHPMTSPSTLIPTSISSPVISDIARADSWIHKHWRTLAIGLGAGIGGLLLAIILGCCLQIRI</sequence>
<keyword evidence="2" id="KW-0812">Transmembrane</keyword>
<evidence type="ECO:0000256" key="2">
    <source>
        <dbReference type="SAM" id="Phobius"/>
    </source>
</evidence>
<reference evidence="4" key="1">
    <citation type="submission" date="2017-03" db="EMBL/GenBank/DDBJ databases">
        <title>Genomes of endolithic fungi from Antarctica.</title>
        <authorList>
            <person name="Coleine C."/>
            <person name="Masonjones S."/>
            <person name="Stajich J.E."/>
        </authorList>
    </citation>
    <scope>NUCLEOTIDE SEQUENCE [LARGE SCALE GENOMIC DNA]</scope>
    <source>
        <strain evidence="4">CCFEE 5527</strain>
    </source>
</reference>
<comment type="caution">
    <text evidence="3">The sequence shown here is derived from an EMBL/GenBank/DDBJ whole genome shotgun (WGS) entry which is preliminary data.</text>
</comment>
<keyword evidence="4" id="KW-1185">Reference proteome</keyword>
<dbReference type="AlphaFoldDB" id="A0A1V8T7M9"/>
<dbReference type="STRING" id="1507870.A0A1V8T7M9"/>
<feature type="transmembrane region" description="Helical" evidence="2">
    <location>
        <begin position="522"/>
        <end position="543"/>
    </location>
</feature>
<name>A0A1V8T7M9_9PEZI</name>